<dbReference type="FunFam" id="1.10.150.20:FF:000013">
    <property type="entry name" value="U5 small nuclear ribonucleoprotein kDa helicase"/>
    <property type="match status" value="1"/>
</dbReference>
<comment type="catalytic activity">
    <reaction evidence="8">
        <text>ATP + H2O = ADP + phosphate + H(+)</text>
        <dbReference type="Rhea" id="RHEA:13065"/>
        <dbReference type="ChEBI" id="CHEBI:15377"/>
        <dbReference type="ChEBI" id="CHEBI:15378"/>
        <dbReference type="ChEBI" id="CHEBI:30616"/>
        <dbReference type="ChEBI" id="CHEBI:43474"/>
        <dbReference type="ChEBI" id="CHEBI:456216"/>
        <dbReference type="EC" id="3.6.4.13"/>
    </reaction>
</comment>
<dbReference type="InterPro" id="IPR014001">
    <property type="entry name" value="Helicase_ATP-bd"/>
</dbReference>
<dbReference type="SMART" id="SM00490">
    <property type="entry name" value="HELICc"/>
    <property type="match status" value="1"/>
</dbReference>
<dbReference type="GO" id="GO:0005682">
    <property type="term" value="C:U5 snRNP"/>
    <property type="evidence" value="ECO:0007669"/>
    <property type="project" value="EnsemblFungi"/>
</dbReference>
<dbReference type="InterPro" id="IPR027417">
    <property type="entry name" value="P-loop_NTPase"/>
</dbReference>
<dbReference type="InterPro" id="IPR014756">
    <property type="entry name" value="Ig_E-set"/>
</dbReference>
<dbReference type="Proteomes" id="UP000001640">
    <property type="component" value="Chromosome 2"/>
</dbReference>
<dbReference type="SUPFAM" id="SSF52540">
    <property type="entry name" value="P-loop containing nucleoside triphosphate hydrolases"/>
    <property type="match status" value="4"/>
</dbReference>
<dbReference type="GO" id="GO:0000388">
    <property type="term" value="P:spliceosome conformational change to release U4 (or U4atac) and U1 (or U11)"/>
    <property type="evidence" value="ECO:0007669"/>
    <property type="project" value="EnsemblFungi"/>
</dbReference>
<dbReference type="SMART" id="SM00973">
    <property type="entry name" value="Sec63"/>
    <property type="match status" value="2"/>
</dbReference>
<evidence type="ECO:0000256" key="8">
    <source>
        <dbReference type="ARBA" id="ARBA00047984"/>
    </source>
</evidence>
<dbReference type="SMART" id="SM00382">
    <property type="entry name" value="AAA"/>
    <property type="match status" value="2"/>
</dbReference>
<reference evidence="11 12" key="1">
    <citation type="journal article" date="2011" name="Proc. Natl. Acad. Sci. U.S.A.">
        <title>Evolutionary erosion of yeast sex chromosomes by mating-type switching accidents.</title>
        <authorList>
            <person name="Gordon J.L."/>
            <person name="Armisen D."/>
            <person name="Proux-Wera E."/>
            <person name="Oheigeartaigh S.S."/>
            <person name="Byrne K.P."/>
            <person name="Wolfe K.H."/>
        </authorList>
    </citation>
    <scope>NUCLEOTIDE SEQUENCE [LARGE SCALE GENOMIC DNA]</scope>
    <source>
        <strain evidence="12">ATCC 76901 / BCRC 22586 / CBS 4309 / NBRC 1992 / NRRL Y-12630</strain>
    </source>
</reference>
<dbReference type="Pfam" id="PF21188">
    <property type="entry name" value="BRR2_plug"/>
    <property type="match status" value="1"/>
</dbReference>
<dbReference type="GeneID" id="96902129"/>
<dbReference type="SUPFAM" id="SSF46785">
    <property type="entry name" value="Winged helix' DNA-binding domain"/>
    <property type="match status" value="1"/>
</dbReference>
<dbReference type="InParanoid" id="G0V9F5"/>
<dbReference type="Gene3D" id="1.10.10.10">
    <property type="entry name" value="Winged helix-like DNA-binding domain superfamily/Winged helix DNA-binding domain"/>
    <property type="match status" value="2"/>
</dbReference>
<dbReference type="PANTHER" id="PTHR47961:SF4">
    <property type="entry name" value="ACTIVATING SIGNAL COINTEGRATOR 1 COMPLEX SUBUNIT 3"/>
    <property type="match status" value="1"/>
</dbReference>
<dbReference type="GO" id="GO:0000712">
    <property type="term" value="P:resolution of meiotic recombination intermediates"/>
    <property type="evidence" value="ECO:0007669"/>
    <property type="project" value="TreeGrafter"/>
</dbReference>
<dbReference type="GO" id="GO:0016787">
    <property type="term" value="F:hydrolase activity"/>
    <property type="evidence" value="ECO:0007669"/>
    <property type="project" value="UniProtKB-KW"/>
</dbReference>
<evidence type="ECO:0000259" key="10">
    <source>
        <dbReference type="PROSITE" id="PS51194"/>
    </source>
</evidence>
<keyword evidence="5" id="KW-0347">Helicase</keyword>
<dbReference type="OMA" id="WISCETE"/>
<dbReference type="PROSITE" id="PS51194">
    <property type="entry name" value="HELICASE_CTER"/>
    <property type="match status" value="1"/>
</dbReference>
<evidence type="ECO:0000256" key="2">
    <source>
        <dbReference type="ARBA" id="ARBA00012552"/>
    </source>
</evidence>
<dbReference type="Gene3D" id="1.10.3380.10">
    <property type="entry name" value="Sec63 N-terminal domain-like domain"/>
    <property type="match status" value="2"/>
</dbReference>
<dbReference type="InterPro" id="IPR057842">
    <property type="entry name" value="WH_MER3"/>
</dbReference>
<dbReference type="InterPro" id="IPR036390">
    <property type="entry name" value="WH_DNA-bd_sf"/>
</dbReference>
<evidence type="ECO:0000256" key="7">
    <source>
        <dbReference type="ARBA" id="ARBA00023242"/>
    </source>
</evidence>
<dbReference type="FunFam" id="3.40.50.300:FF:000062">
    <property type="entry name" value="U5 small nuclear ribonucleoprotein helicase"/>
    <property type="match status" value="1"/>
</dbReference>
<feature type="domain" description="Helicase ATP-binding" evidence="9">
    <location>
        <begin position="1188"/>
        <end position="1364"/>
    </location>
</feature>
<dbReference type="Gene3D" id="3.40.50.300">
    <property type="entry name" value="P-loop containing nucleotide triphosphate hydrolases"/>
    <property type="match status" value="4"/>
</dbReference>
<accession>G0V9F5</accession>
<dbReference type="InterPro" id="IPR050474">
    <property type="entry name" value="Hel308_SKI2-like"/>
</dbReference>
<keyword evidence="12" id="KW-1185">Reference proteome</keyword>
<dbReference type="Gene3D" id="2.60.40.150">
    <property type="entry name" value="C2 domain"/>
    <property type="match status" value="2"/>
</dbReference>
<evidence type="ECO:0000256" key="4">
    <source>
        <dbReference type="ARBA" id="ARBA00022801"/>
    </source>
</evidence>
<dbReference type="Pfam" id="PF00270">
    <property type="entry name" value="DEAD"/>
    <property type="match status" value="2"/>
</dbReference>
<evidence type="ECO:0000313" key="12">
    <source>
        <dbReference type="Proteomes" id="UP000001640"/>
    </source>
</evidence>
<evidence type="ECO:0000259" key="9">
    <source>
        <dbReference type="PROSITE" id="PS51192"/>
    </source>
</evidence>
<reference key="2">
    <citation type="submission" date="2011-08" db="EMBL/GenBank/DDBJ databases">
        <title>Genome sequence of Naumovozyma castellii.</title>
        <authorList>
            <person name="Gordon J.L."/>
            <person name="Armisen D."/>
            <person name="Proux-Wera E."/>
            <person name="OhEigeartaigh S.S."/>
            <person name="Byrne K.P."/>
            <person name="Wolfe K.H."/>
        </authorList>
    </citation>
    <scope>NUCLEOTIDE SEQUENCE</scope>
    <source>
        <strain>Type strain:CBS 4309</strain>
    </source>
</reference>
<dbReference type="GO" id="GO:0003676">
    <property type="term" value="F:nucleic acid binding"/>
    <property type="evidence" value="ECO:0007669"/>
    <property type="project" value="InterPro"/>
</dbReference>
<dbReference type="InterPro" id="IPR004179">
    <property type="entry name" value="Sec63-dom"/>
</dbReference>
<dbReference type="GO" id="GO:0000974">
    <property type="term" value="C:Prp19 complex"/>
    <property type="evidence" value="ECO:0007669"/>
    <property type="project" value="EnsemblFungi"/>
</dbReference>
<dbReference type="PIRSF" id="PIRSF039073">
    <property type="entry name" value="BRR2"/>
    <property type="match status" value="1"/>
</dbReference>
<dbReference type="Pfam" id="PF23445">
    <property type="entry name" value="WHD_SNRNP200"/>
    <property type="match status" value="2"/>
</dbReference>
<evidence type="ECO:0000256" key="3">
    <source>
        <dbReference type="ARBA" id="ARBA00022741"/>
    </source>
</evidence>
<keyword evidence="7" id="KW-0539">Nucleus</keyword>
<dbReference type="CDD" id="cd18795">
    <property type="entry name" value="SF2_C_Ski2"/>
    <property type="match status" value="1"/>
</dbReference>
<dbReference type="InterPro" id="IPR001650">
    <property type="entry name" value="Helicase_C-like"/>
</dbReference>
<evidence type="ECO:0000256" key="1">
    <source>
        <dbReference type="ARBA" id="ARBA00004123"/>
    </source>
</evidence>
<comment type="subcellular location">
    <subcellularLocation>
        <location evidence="1">Nucleus</location>
    </subcellularLocation>
</comment>
<dbReference type="InterPro" id="IPR036388">
    <property type="entry name" value="WH-like_DNA-bd_sf"/>
</dbReference>
<feature type="domain" description="Helicase ATP-binding" evidence="9">
    <location>
        <begin position="340"/>
        <end position="523"/>
    </location>
</feature>
<dbReference type="Pfam" id="PF00271">
    <property type="entry name" value="Helicase_C"/>
    <property type="match status" value="1"/>
</dbReference>
<dbReference type="PANTHER" id="PTHR47961">
    <property type="entry name" value="DNA POLYMERASE THETA, PUTATIVE (AFU_ORTHOLOGUE AFUA_1G05260)-RELATED"/>
    <property type="match status" value="1"/>
</dbReference>
<dbReference type="FunFam" id="3.40.50.300:FF:003287">
    <property type="entry name" value="U5 small nuclear ribonucleoprotein 200 kDa helicase"/>
    <property type="match status" value="1"/>
</dbReference>
<keyword evidence="4" id="KW-0378">Hydrolase</keyword>
<dbReference type="InterPro" id="IPR003593">
    <property type="entry name" value="AAA+_ATPase"/>
</dbReference>
<dbReference type="GO" id="GO:0003724">
    <property type="term" value="F:RNA helicase activity"/>
    <property type="evidence" value="ECO:0007669"/>
    <property type="project" value="UniProtKB-EC"/>
</dbReference>
<dbReference type="FunCoup" id="G0V9F5">
    <property type="interactions" value="1427"/>
</dbReference>
<dbReference type="EC" id="3.6.4.13" evidence="2"/>
<dbReference type="Gene3D" id="1.10.150.20">
    <property type="entry name" value="5' to 3' exonuclease, C-terminal subdomain"/>
    <property type="match status" value="2"/>
</dbReference>
<dbReference type="FunFam" id="1.10.3380.10:FF:000001">
    <property type="entry name" value="U5 small nuclear ribonucleoprotein helicase"/>
    <property type="match status" value="1"/>
</dbReference>
<sequence>MGVGLRRDIPDEEKELAKKAVNATLEKQEQRRIKKEKLNLRTSAEHISILDSESISQLAYQPSDKDNMAVYEEILEWVTNLFGNDIPHDIIVNTADILIQSIKEDELESDGFIEKRRESIEKDLGVIIEKSKFIALIKMIQNISDYHGTESNIDDSKAVTILANEDSDEDSAPQDEEMLLDEDEDEDEIPDDVEESEIPTKSQFTDINFFTNKEELLILNGNNDIGEKRKISDLPEETIGSEERKKLKIEEGEWRKEIINLDTLNFDQGSKLMTVTKVSLPEGSFKRVKPHYEEIHIPAPSKPTLDYDLIPISAFPKWTQNAFPSNETETLNAIQSKVFPAAFENDYNLLLCAPTGAGKTNVAILTILRSLSSFYNPNTKKLAIDKFKAVFIAPLKALVQEQVRELQRRLSYLGIKVAELTGDSRLTRQQINETHILVSTPEKWDVVTRKSEDTSFIQFVRLIIIDEIHLLHDERGPVIEAIVARTLWSNHLQTSPRIIGISATLPNYRDVGRFLRAPKEGIFYFDASFRPCPLTQQFCGITEQNSLKRLSAMNEACYDKVLETVSEGHQVIVFVHSRKETARTATWLKDRLHETDNIDKLRKSDAGSKEILKTESENIQDPNLKKLLTSGISIHHAGLSRNDRSLSEDLFADGLIQVLVSTATLAWGVNLPAHTVIIKGTEIYSPEKGTWQQLSPQDILQMLGRAGRPRYDTHGEGVIITNQTDVQYYLAVLNQQLPIESQFVSRLVDNLNAEVVSGSVRDIHNAVTWLSYTYLYIRMLESPILYKVEEYEKDTSLVNFREKIIHSALTILSSENLIVYDPISGAVEPTELGRIASYFYIKHSSIDEYNRDLSEHTSLIDVFRIFSMSDEFKYVSIRQEEKRELKELLERAPIPIKEEVEDPLGKINVLLQSYISKLKFEGFALNSDMIFIQQNAGRLLRAMYELCLKRGWSRSTKMLLNLCKSVDKRIWYTSSPLRQFSSCPMEVIKRAEASTLPWHDYLAFKTPAEVGRSIRSEKYGKLVYDLLRRFPQINLRCSIQPITPSLIRFDLELLPDWIWDRKIHGRGESFIIMLEDLDGNEMLYSDSVVITPELIGEEIMLDFSLQLTAAQQKKLPPNLYISVISENWMHCGNQIPVILETIHLPKKFPAPTQLLDVPLIPTSHLENDAFSSLFSFSSFNAIQSNVFDQIYNTDDNVLVSSVKGTGKTTLAEVALLNHWRQNKGRALYICPSQDQINKLSTNWSQKFSELGEGKVINKLGFDLTINLRAIAQSHVVLATPEQFNIVSRKWRQRKNIHRIELVIFDDLHEISHGTEGAVYEAIISRLLFMSAQLETSLRIIALSAPLANARDMSEWLGVNKINIFNFSPEVRNYPLEVHLQSFHGAEKTSFTTPMLKLAYETAFKRRFNDPSSIIYISSVEVLRSATEQIISLSNIDDWDMLNMSEGELSKYVEKISETRIKSLLLHGIGVIYEEMNVKDKKIIETLYAHGVLSFLLVTRQCYSCCPKSDLVTILGTQIFDGRSHRYVQYPVSELLEMVGSIKPKSKSTTAKVLILTDNNKKIYYKKFLSESMPTESFEYFYLHDLFLNEIGNKVLRNKQDCIDLITYSYFYRRIHANPSYYGVKDLSSVGISAYLTEIVENVVKDLVTSSFIEETETNEKDEVLTPLNGCLIASHNDISYHTLYLFSESLSSSSTLQDMLELLADATEFENIPIRRNDFNILMKLSSRLPLKFNGAKQDNSTSFKVFTLLQCYFSRTPIPIELKPDLQAVLRKAVRLVNAIIDILSGNGYLNATTAMDISQMLIQAVWDVDNPLRQIPHFDEDILEKCAKKKIETVYDIMALEDDEREEIMTMANEKLLDVAAFVNNYPNIALNYQIDTSESIHTGEMKKVNVQLTRDDEPESLTVESQEYPFEKLENWWLVLGEISTKDLLAIRKVSLSKETQTFELDFSIENPGQHNLTIWCVCDSYLDADKEVSFDIEVK</sequence>
<evidence type="ECO:0000313" key="11">
    <source>
        <dbReference type="EMBL" id="CCC68571.1"/>
    </source>
</evidence>
<dbReference type="SMART" id="SM00487">
    <property type="entry name" value="DEXDc"/>
    <property type="match status" value="2"/>
</dbReference>
<feature type="domain" description="Helicase C-terminal" evidence="10">
    <location>
        <begin position="557"/>
        <end position="767"/>
    </location>
</feature>
<evidence type="ECO:0000256" key="5">
    <source>
        <dbReference type="ARBA" id="ARBA00022806"/>
    </source>
</evidence>
<protein>
    <recommendedName>
        <fullName evidence="2">RNA helicase</fullName>
        <ecNumber evidence="2">3.6.4.13</ecNumber>
    </recommendedName>
</protein>
<dbReference type="SUPFAM" id="SSF158702">
    <property type="entry name" value="Sec63 N-terminal domain-like"/>
    <property type="match status" value="2"/>
</dbReference>
<dbReference type="PROSITE" id="PS51192">
    <property type="entry name" value="HELICASE_ATP_BIND_1"/>
    <property type="match status" value="2"/>
</dbReference>
<dbReference type="FunFam" id="1.10.150.20:FF:000004">
    <property type="entry name" value="U5 small nuclear ribonucleoprotein helicase"/>
    <property type="match status" value="1"/>
</dbReference>
<proteinExistence type="predicted"/>
<dbReference type="STRING" id="1064592.G0V9F5"/>
<dbReference type="RefSeq" id="XP_003674943.1">
    <property type="nucleotide sequence ID" value="XM_003674895.1"/>
</dbReference>
<dbReference type="KEGG" id="ncs:NCAS_0B04870"/>
<dbReference type="GO" id="GO:0042802">
    <property type="term" value="F:identical protein binding"/>
    <property type="evidence" value="ECO:0007669"/>
    <property type="project" value="EnsemblFungi"/>
</dbReference>
<evidence type="ECO:0000256" key="6">
    <source>
        <dbReference type="ARBA" id="ARBA00022840"/>
    </source>
</evidence>
<dbReference type="FunFam" id="2.60.40.150:FF:000133">
    <property type="entry name" value="Pre-mRNA splicing helicase, putative"/>
    <property type="match status" value="1"/>
</dbReference>
<dbReference type="FunFam" id="1.10.10.10:FF:000024">
    <property type="entry name" value="U5 small nuclear ribonucleoprotein helicase"/>
    <property type="match status" value="1"/>
</dbReference>
<dbReference type="EMBL" id="HE576753">
    <property type="protein sequence ID" value="CCC68571.1"/>
    <property type="molecule type" value="Genomic_DNA"/>
</dbReference>
<dbReference type="HOGENOM" id="CLU_000335_2_1_1"/>
<dbReference type="OrthoDB" id="5575at2759"/>
<dbReference type="GO" id="GO:0046540">
    <property type="term" value="C:U4/U6 x U5 tri-snRNP complex"/>
    <property type="evidence" value="ECO:0007669"/>
    <property type="project" value="EnsemblFungi"/>
</dbReference>
<dbReference type="SUPFAM" id="SSF81296">
    <property type="entry name" value="E set domains"/>
    <property type="match status" value="1"/>
</dbReference>
<keyword evidence="3" id="KW-0547">Nucleotide-binding</keyword>
<dbReference type="Pfam" id="PF02889">
    <property type="entry name" value="Sec63"/>
    <property type="match status" value="2"/>
</dbReference>
<gene>
    <name evidence="11" type="primary">NCAS0B04870</name>
    <name evidence="11" type="ordered locus">NCAS_0B04870</name>
</gene>
<dbReference type="InterPro" id="IPR035892">
    <property type="entry name" value="C2_domain_sf"/>
</dbReference>
<name>G0V9F5_NAUCA</name>
<dbReference type="GO" id="GO:0005524">
    <property type="term" value="F:ATP binding"/>
    <property type="evidence" value="ECO:0007669"/>
    <property type="project" value="UniProtKB-KW"/>
</dbReference>
<organism evidence="11 12">
    <name type="scientific">Naumovozyma castellii</name>
    <name type="common">Yeast</name>
    <name type="synonym">Saccharomyces castellii</name>
    <dbReference type="NCBI Taxonomy" id="27288"/>
    <lineage>
        <taxon>Eukaryota</taxon>
        <taxon>Fungi</taxon>
        <taxon>Dikarya</taxon>
        <taxon>Ascomycota</taxon>
        <taxon>Saccharomycotina</taxon>
        <taxon>Saccharomycetes</taxon>
        <taxon>Saccharomycetales</taxon>
        <taxon>Saccharomycetaceae</taxon>
        <taxon>Naumovozyma</taxon>
    </lineage>
</organism>
<keyword evidence="6" id="KW-0067">ATP-binding</keyword>
<dbReference type="GO" id="GO:0003678">
    <property type="term" value="F:DNA helicase activity"/>
    <property type="evidence" value="ECO:0007669"/>
    <property type="project" value="TreeGrafter"/>
</dbReference>
<dbReference type="InterPro" id="IPR011545">
    <property type="entry name" value="DEAD/DEAH_box_helicase_dom"/>
</dbReference>
<dbReference type="eggNOG" id="KOG0951">
    <property type="taxonomic scope" value="Eukaryota"/>
</dbReference>
<dbReference type="InterPro" id="IPR048863">
    <property type="entry name" value="BRR2_plug"/>
</dbReference>